<dbReference type="EMBL" id="JASZZN010000003">
    <property type="protein sequence ID" value="MDM4014943.1"/>
    <property type="molecule type" value="Genomic_DNA"/>
</dbReference>
<evidence type="ECO:0000313" key="2">
    <source>
        <dbReference type="Proteomes" id="UP001239462"/>
    </source>
</evidence>
<evidence type="ECO:0008006" key="3">
    <source>
        <dbReference type="Google" id="ProtNLM"/>
    </source>
</evidence>
<sequence>MARNISFAMTTGQFRQQTKFVTRRNGWKFLKCGDVLNGCVKCMGLKPGEKIERLGRIVVVDVRPEPLQCLIDWPIYGRTEAILEGFPEMYGHEFAAMFIKHMGGDLDTERTRIQFEYLEE</sequence>
<comment type="caution">
    <text evidence="1">The sequence shown here is derived from an EMBL/GenBank/DDBJ whole genome shotgun (WGS) entry which is preliminary data.</text>
</comment>
<accession>A0ABT7PEN2</accession>
<dbReference type="Proteomes" id="UP001239462">
    <property type="component" value="Unassembled WGS sequence"/>
</dbReference>
<gene>
    <name evidence="1" type="ORF">QTN89_05850</name>
</gene>
<evidence type="ECO:0000313" key="1">
    <source>
        <dbReference type="EMBL" id="MDM4014943.1"/>
    </source>
</evidence>
<name>A0ABT7PEN2_9BACT</name>
<keyword evidence="2" id="KW-1185">Reference proteome</keyword>
<organism evidence="1 2">
    <name type="scientific">Roseiconus lacunae</name>
    <dbReference type="NCBI Taxonomy" id="2605694"/>
    <lineage>
        <taxon>Bacteria</taxon>
        <taxon>Pseudomonadati</taxon>
        <taxon>Planctomycetota</taxon>
        <taxon>Planctomycetia</taxon>
        <taxon>Pirellulales</taxon>
        <taxon>Pirellulaceae</taxon>
        <taxon>Roseiconus</taxon>
    </lineage>
</organism>
<protein>
    <recommendedName>
        <fullName evidence="3">ASCH domain-containing protein</fullName>
    </recommendedName>
</protein>
<reference evidence="1 2" key="1">
    <citation type="submission" date="2023-06" db="EMBL/GenBank/DDBJ databases">
        <title>Roseiconus lacunae JC819 isolated from Gulf of Mannar region, Tamil Nadu.</title>
        <authorList>
            <person name="Pk S."/>
            <person name="Ch S."/>
            <person name="Ch V.R."/>
        </authorList>
    </citation>
    <scope>NUCLEOTIDE SEQUENCE [LARGE SCALE GENOMIC DNA]</scope>
    <source>
        <strain evidence="1 2">JC819</strain>
    </source>
</reference>
<proteinExistence type="predicted"/>
<dbReference type="RefSeq" id="WP_289162529.1">
    <property type="nucleotide sequence ID" value="NZ_JASZZN010000003.1"/>
</dbReference>